<dbReference type="Pfam" id="PF02888">
    <property type="entry name" value="CaMBD"/>
    <property type="match status" value="1"/>
</dbReference>
<accession>A0A6V7WZ49</accession>
<dbReference type="InterPro" id="IPR013099">
    <property type="entry name" value="K_chnl_dom"/>
</dbReference>
<comment type="caution">
    <text evidence="10">The sequence shown here is derived from an EMBL/GenBank/DDBJ whole genome shotgun (WGS) entry which is preliminary data.</text>
</comment>
<dbReference type="InterPro" id="IPR036812">
    <property type="entry name" value="NAD(P)_OxRdtase_dom_sf"/>
</dbReference>
<evidence type="ECO:0000313" key="10">
    <source>
        <dbReference type="EMBL" id="CAD2192308.1"/>
    </source>
</evidence>
<keyword evidence="3 8" id="KW-0812">Transmembrane</keyword>
<feature type="transmembrane region" description="Helical" evidence="8">
    <location>
        <begin position="342"/>
        <end position="361"/>
    </location>
</feature>
<evidence type="ECO:0000256" key="3">
    <source>
        <dbReference type="ARBA" id="ARBA00022692"/>
    </source>
</evidence>
<dbReference type="PANTHER" id="PTHR10153">
    <property type="entry name" value="SMALL CONDUCTANCE CALCIUM-ACTIVATED POTASSIUM CHANNEL"/>
    <property type="match status" value="1"/>
</dbReference>
<evidence type="ECO:0000256" key="2">
    <source>
        <dbReference type="ARBA" id="ARBA00022448"/>
    </source>
</evidence>
<keyword evidence="2" id="KW-0813">Transport</keyword>
<feature type="transmembrane region" description="Helical" evidence="8">
    <location>
        <begin position="307"/>
        <end position="330"/>
    </location>
</feature>
<comment type="subcellular location">
    <subcellularLocation>
        <location evidence="1">Membrane</location>
        <topology evidence="1">Multi-pass membrane protein</topology>
    </subcellularLocation>
</comment>
<dbReference type="SUPFAM" id="SSF81327">
    <property type="entry name" value="Small-conductance potassium channel"/>
    <property type="match status" value="1"/>
</dbReference>
<evidence type="ECO:0000256" key="8">
    <source>
        <dbReference type="SAM" id="Phobius"/>
    </source>
</evidence>
<protein>
    <recommendedName>
        <fullName evidence="9">Calmodulin-binding domain-containing protein</fullName>
    </recommendedName>
</protein>
<evidence type="ECO:0000256" key="7">
    <source>
        <dbReference type="ARBA" id="ARBA00023303"/>
    </source>
</evidence>
<gene>
    <name evidence="10" type="ORF">MENT_LOCUS45187</name>
</gene>
<dbReference type="SUPFAM" id="SSF81324">
    <property type="entry name" value="Voltage-gated potassium channels"/>
    <property type="match status" value="1"/>
</dbReference>
<dbReference type="InterPro" id="IPR036122">
    <property type="entry name" value="CaM-bd_dom_sf"/>
</dbReference>
<dbReference type="Pfam" id="PF03530">
    <property type="entry name" value="SK_channel"/>
    <property type="match status" value="1"/>
</dbReference>
<name>A0A6V7WZ49_MELEN</name>
<evidence type="ECO:0000256" key="6">
    <source>
        <dbReference type="ARBA" id="ARBA00023136"/>
    </source>
</evidence>
<evidence type="ECO:0000259" key="9">
    <source>
        <dbReference type="SMART" id="SM01053"/>
    </source>
</evidence>
<dbReference type="Pfam" id="PF07885">
    <property type="entry name" value="Ion_trans_2"/>
    <property type="match status" value="1"/>
</dbReference>
<keyword evidence="5" id="KW-0406">Ion transport</keyword>
<feature type="transmembrane region" description="Helical" evidence="8">
    <location>
        <begin position="188"/>
        <end position="209"/>
    </location>
</feature>
<dbReference type="Gene3D" id="1.10.287.70">
    <property type="match status" value="2"/>
</dbReference>
<dbReference type="GO" id="GO:0016286">
    <property type="term" value="F:small conductance calcium-activated potassium channel activity"/>
    <property type="evidence" value="ECO:0007669"/>
    <property type="project" value="InterPro"/>
</dbReference>
<dbReference type="Proteomes" id="UP000580250">
    <property type="component" value="Unassembled WGS sequence"/>
</dbReference>
<proteinExistence type="predicted"/>
<dbReference type="Gene3D" id="3.20.20.100">
    <property type="entry name" value="NADP-dependent oxidoreductase domain"/>
    <property type="match status" value="1"/>
</dbReference>
<reference evidence="10 11" key="1">
    <citation type="submission" date="2020-08" db="EMBL/GenBank/DDBJ databases">
        <authorList>
            <person name="Koutsovoulos G."/>
            <person name="Danchin GJ E."/>
        </authorList>
    </citation>
    <scope>NUCLEOTIDE SEQUENCE [LARGE SCALE GENOMIC DNA]</scope>
</reference>
<dbReference type="AlphaFoldDB" id="A0A6V7WZ49"/>
<sequence length="546" mass="62314">MTRSNNGALIKPKYWQITLNQLLEYFEEIKNLANKLNLLIIVDTTGGVGECKINGTMRINLLRDLSKKYERTASQVLHRWLIQHGMIILRNCGTLNYLNISRQISISDIEICEEDMNSLNDLYKRKAQEQIKSVIEKNGNGFHSSRHLMGQRRLAGDLALGLALIGISLMIIAHECANLNFKIFEKTAKIGLIISTFALLLATLNFHWIDIKTYMYQNSIPNWQTVLTQHVKIKIILELIVCSICPLPGLEWPTIDAFLSSLMFLRLYWVTRCLHLHSRLSYDVAAKSIAGMNRVKTDTKFILKRTLYLYPGLALAIFVLVFWLIGGYILRLCEGNFGDENLRSYYNALWLMCVTFLTIGYGDVYPITVCGRLMAILTGVIGVCVASMIVAVISQKISLSHAEERVHNFMARTKHARSLKITAAQVLKECWFLYKIKSMADQDKVIQHQRRLSAAICTLRRLRKEQRVLQEENGVSLDDVAKISQNATEMIRGVGQSQQRLTERVNAMELRLEQIHKGIDVLTELIIKRNETVGNETKIENKVENV</sequence>
<dbReference type="SMART" id="SM01053">
    <property type="entry name" value="CaMBD"/>
    <property type="match status" value="1"/>
</dbReference>
<feature type="transmembrane region" description="Helical" evidence="8">
    <location>
        <begin position="154"/>
        <end position="173"/>
    </location>
</feature>
<evidence type="ECO:0000256" key="5">
    <source>
        <dbReference type="ARBA" id="ARBA00023065"/>
    </source>
</evidence>
<dbReference type="GO" id="GO:0016020">
    <property type="term" value="C:membrane"/>
    <property type="evidence" value="ECO:0007669"/>
    <property type="project" value="UniProtKB-SubCell"/>
</dbReference>
<organism evidence="10 11">
    <name type="scientific">Meloidogyne enterolobii</name>
    <name type="common">Root-knot nematode worm</name>
    <name type="synonym">Meloidogyne mayaguensis</name>
    <dbReference type="NCBI Taxonomy" id="390850"/>
    <lineage>
        <taxon>Eukaryota</taxon>
        <taxon>Metazoa</taxon>
        <taxon>Ecdysozoa</taxon>
        <taxon>Nematoda</taxon>
        <taxon>Chromadorea</taxon>
        <taxon>Rhabditida</taxon>
        <taxon>Tylenchina</taxon>
        <taxon>Tylenchomorpha</taxon>
        <taxon>Tylenchoidea</taxon>
        <taxon>Meloidogynidae</taxon>
        <taxon>Meloidogyninae</taxon>
        <taxon>Meloidogyne</taxon>
    </lineage>
</organism>
<dbReference type="OrthoDB" id="73653at2759"/>
<evidence type="ECO:0000313" key="11">
    <source>
        <dbReference type="Proteomes" id="UP000580250"/>
    </source>
</evidence>
<feature type="domain" description="Calmodulin-binding" evidence="9">
    <location>
        <begin position="412"/>
        <end position="486"/>
    </location>
</feature>
<keyword evidence="4 8" id="KW-1133">Transmembrane helix</keyword>
<evidence type="ECO:0000256" key="4">
    <source>
        <dbReference type="ARBA" id="ARBA00022989"/>
    </source>
</evidence>
<keyword evidence="7" id="KW-0407">Ion channel</keyword>
<feature type="transmembrane region" description="Helical" evidence="8">
    <location>
        <begin position="373"/>
        <end position="393"/>
    </location>
</feature>
<dbReference type="SUPFAM" id="SSF51430">
    <property type="entry name" value="NAD(P)-linked oxidoreductase"/>
    <property type="match status" value="1"/>
</dbReference>
<dbReference type="GO" id="GO:0005516">
    <property type="term" value="F:calmodulin binding"/>
    <property type="evidence" value="ECO:0007669"/>
    <property type="project" value="InterPro"/>
</dbReference>
<dbReference type="InterPro" id="IPR015449">
    <property type="entry name" value="K_chnl_Ca-activ_SK"/>
</dbReference>
<dbReference type="EMBL" id="CAJEWN010000936">
    <property type="protein sequence ID" value="CAD2192308.1"/>
    <property type="molecule type" value="Genomic_DNA"/>
</dbReference>
<dbReference type="InterPro" id="IPR004178">
    <property type="entry name" value="CaM-bd_dom"/>
</dbReference>
<evidence type="ECO:0000256" key="1">
    <source>
        <dbReference type="ARBA" id="ARBA00004141"/>
    </source>
</evidence>
<keyword evidence="6 8" id="KW-0472">Membrane</keyword>